<keyword evidence="15" id="KW-0917">Virion maturation</keyword>
<dbReference type="PANTHER" id="PTHR42648">
    <property type="entry name" value="TRANSPOSASE, PUTATIVE-RELATED"/>
    <property type="match status" value="1"/>
</dbReference>
<keyword evidence="6" id="KW-0547">Nucleotide-binding</keyword>
<dbReference type="SMART" id="SM00343">
    <property type="entry name" value="ZnF_C2HC"/>
    <property type="match status" value="1"/>
</dbReference>
<evidence type="ECO:0000256" key="8">
    <source>
        <dbReference type="ARBA" id="ARBA00022759"/>
    </source>
</evidence>
<feature type="domain" description="Integrase catalytic" evidence="20">
    <location>
        <begin position="283"/>
        <end position="404"/>
    </location>
</feature>
<sequence>MTSIKLKLVTFDGTVDFGLWRVKAKSLLVHQGASYALTREYPKYYGEREKVKVKDKAFSTLQLIISDEVLCGVVKETTTKDLWEALERKYMGKSLYNKLYCKQRLYLLRMQEGTSITSHINAFTKEALKTNELKAKNEASTSENKDEGLVVRGRTLEKGNCHSKSRSKSRGKSKTNVCYGCGEKGHIKMNCPNGREWFATYNEVKCVDVLMGDGHPCKVNGIGMVLVKMHDGVVRELAEVRHVLETKLYVLQGSTVTGSTNVVSSLSNKDLTKLWHMRLGVHQSKEPLDCIHSNLWGLSKNMFVGRAFYMLTFIDDHSRKVWVYFPKHKSEVFRTFKQWKVLVENHKGKKINFLRTDNGLEFCNQEFNEYCKNEGIARHRTVPETPLQNGMVECTNRTIMERVRCAGIEKGSKSKVKFQLDLESQKVSSSSHPPPAQCGVEGHDDDIVDHKQREEEEEISPDEPYSIAKHRLREIRKPQRYANVASEYLSAYALVIAQATDCDGEPSTYKETVSFAMHDLELEQLDVKTEFLHGELEESIYMEQPEGSMYDQCVYLRELDDGTFIYLLLYVDDMLISAKRKEDIDKLKKKLNNEFEMKDLGPTKRILGMEIRRDRHGGTIKLSQKQFVVKLCPRSNEDFEYMSRVPYSNAVGSMMYAIVCTRLDISHAISVVSRYMSNLGKEHWTAVKWVLRYLKGTTTTCLEFKRDGTYVQAYVDSDYVGDVDRRRSLIGYVFTLSGSAIH</sequence>
<protein>
    <submittedName>
        <fullName evidence="21">Uncharacterized protein</fullName>
    </submittedName>
</protein>
<evidence type="ECO:0000256" key="17">
    <source>
        <dbReference type="ARBA" id="ARBA00023268"/>
    </source>
</evidence>
<evidence type="ECO:0000259" key="20">
    <source>
        <dbReference type="PROSITE" id="PS50994"/>
    </source>
</evidence>
<dbReference type="InterPro" id="IPR013103">
    <property type="entry name" value="RVT_2"/>
</dbReference>
<dbReference type="GO" id="GO:0003676">
    <property type="term" value="F:nucleic acid binding"/>
    <property type="evidence" value="ECO:0007669"/>
    <property type="project" value="InterPro"/>
</dbReference>
<gene>
    <name evidence="21" type="ORF">SLEP1_g51275</name>
</gene>
<comment type="function">
    <text evidence="1">The aspartyl protease (PR) mediates the proteolytic cleavages of the Gag and Gag-Pol polyproteins after assembly of the VLP.</text>
</comment>
<dbReference type="Pfam" id="PF14223">
    <property type="entry name" value="Retrotran_gag_2"/>
    <property type="match status" value="1"/>
</dbReference>
<dbReference type="InterPro" id="IPR001878">
    <property type="entry name" value="Znf_CCHC"/>
</dbReference>
<evidence type="ECO:0000313" key="21">
    <source>
        <dbReference type="EMBL" id="GKV44046.1"/>
    </source>
</evidence>
<dbReference type="InterPro" id="IPR043502">
    <property type="entry name" value="DNA/RNA_pol_sf"/>
</dbReference>
<name>A0AAV5M2M7_9ROSI</name>
<evidence type="ECO:0000256" key="14">
    <source>
        <dbReference type="ARBA" id="ARBA00022932"/>
    </source>
</evidence>
<dbReference type="GO" id="GO:0008270">
    <property type="term" value="F:zinc ion binding"/>
    <property type="evidence" value="ECO:0007669"/>
    <property type="project" value="UniProtKB-KW"/>
</dbReference>
<evidence type="ECO:0000256" key="15">
    <source>
        <dbReference type="ARBA" id="ARBA00023113"/>
    </source>
</evidence>
<evidence type="ECO:0000256" key="9">
    <source>
        <dbReference type="ARBA" id="ARBA00022801"/>
    </source>
</evidence>
<dbReference type="Pfam" id="PF00665">
    <property type="entry name" value="rve"/>
    <property type="match status" value="1"/>
</dbReference>
<keyword evidence="12" id="KW-0229">DNA integration</keyword>
<evidence type="ECO:0000256" key="4">
    <source>
        <dbReference type="ARBA" id="ARBA00022722"/>
    </source>
</evidence>
<keyword evidence="8" id="KW-0255">Endonuclease</keyword>
<keyword evidence="14" id="KW-0548">Nucleotidyltransferase</keyword>
<evidence type="ECO:0000256" key="18">
    <source>
        <dbReference type="PROSITE-ProRule" id="PRU00047"/>
    </source>
</evidence>
<dbReference type="EMBL" id="BPVZ01000176">
    <property type="protein sequence ID" value="GKV44046.1"/>
    <property type="molecule type" value="Genomic_DNA"/>
</dbReference>
<keyword evidence="16" id="KW-0233">DNA recombination</keyword>
<accession>A0AAV5M2M7</accession>
<organism evidence="21 22">
    <name type="scientific">Rubroshorea leprosula</name>
    <dbReference type="NCBI Taxonomy" id="152421"/>
    <lineage>
        <taxon>Eukaryota</taxon>
        <taxon>Viridiplantae</taxon>
        <taxon>Streptophyta</taxon>
        <taxon>Embryophyta</taxon>
        <taxon>Tracheophyta</taxon>
        <taxon>Spermatophyta</taxon>
        <taxon>Magnoliopsida</taxon>
        <taxon>eudicotyledons</taxon>
        <taxon>Gunneridae</taxon>
        <taxon>Pentapetalae</taxon>
        <taxon>rosids</taxon>
        <taxon>malvids</taxon>
        <taxon>Malvales</taxon>
        <taxon>Dipterocarpaceae</taxon>
        <taxon>Rubroshorea</taxon>
    </lineage>
</organism>
<dbReference type="Proteomes" id="UP001054252">
    <property type="component" value="Unassembled WGS sequence"/>
</dbReference>
<comment type="caution">
    <text evidence="21">The sequence shown here is derived from an EMBL/GenBank/DDBJ whole genome shotgun (WGS) entry which is preliminary data.</text>
</comment>
<dbReference type="InterPro" id="IPR036397">
    <property type="entry name" value="RNaseH_sf"/>
</dbReference>
<evidence type="ECO:0000256" key="12">
    <source>
        <dbReference type="ARBA" id="ARBA00022908"/>
    </source>
</evidence>
<dbReference type="Gene3D" id="4.10.60.10">
    <property type="entry name" value="Zinc finger, CCHC-type"/>
    <property type="match status" value="1"/>
</dbReference>
<dbReference type="GO" id="GO:0006310">
    <property type="term" value="P:DNA recombination"/>
    <property type="evidence" value="ECO:0007669"/>
    <property type="project" value="UniProtKB-KW"/>
</dbReference>
<dbReference type="GO" id="GO:0004190">
    <property type="term" value="F:aspartic-type endopeptidase activity"/>
    <property type="evidence" value="ECO:0007669"/>
    <property type="project" value="UniProtKB-KW"/>
</dbReference>
<keyword evidence="18" id="KW-0863">Zinc-finger</keyword>
<keyword evidence="22" id="KW-1185">Reference proteome</keyword>
<keyword evidence="18" id="KW-0862">Zinc</keyword>
<dbReference type="GO" id="GO:0003964">
    <property type="term" value="F:RNA-directed DNA polymerase activity"/>
    <property type="evidence" value="ECO:0007669"/>
    <property type="project" value="UniProtKB-KW"/>
</dbReference>
<evidence type="ECO:0000256" key="1">
    <source>
        <dbReference type="ARBA" id="ARBA00002180"/>
    </source>
</evidence>
<keyword evidence="3" id="KW-0645">Protease</keyword>
<dbReference type="InterPro" id="IPR036875">
    <property type="entry name" value="Znf_CCHC_sf"/>
</dbReference>
<evidence type="ECO:0000256" key="11">
    <source>
        <dbReference type="ARBA" id="ARBA00022842"/>
    </source>
</evidence>
<dbReference type="AlphaFoldDB" id="A0AAV5M2M7"/>
<dbReference type="PROSITE" id="PS50994">
    <property type="entry name" value="INTEGRASE"/>
    <property type="match status" value="1"/>
</dbReference>
<evidence type="ECO:0000256" key="3">
    <source>
        <dbReference type="ARBA" id="ARBA00022670"/>
    </source>
</evidence>
<dbReference type="GO" id="GO:0005524">
    <property type="term" value="F:ATP binding"/>
    <property type="evidence" value="ECO:0007669"/>
    <property type="project" value="UniProtKB-KW"/>
</dbReference>
<evidence type="ECO:0000256" key="7">
    <source>
        <dbReference type="ARBA" id="ARBA00022750"/>
    </source>
</evidence>
<dbReference type="Pfam" id="PF07727">
    <property type="entry name" value="RVT_2"/>
    <property type="match status" value="1"/>
</dbReference>
<keyword evidence="7" id="KW-0064">Aspartyl protease</keyword>
<keyword evidence="10" id="KW-0067">ATP-binding</keyword>
<dbReference type="PANTHER" id="PTHR42648:SF11">
    <property type="entry name" value="TRANSPOSON TY4-P GAG-POL POLYPROTEIN"/>
    <property type="match status" value="1"/>
</dbReference>
<evidence type="ECO:0000256" key="10">
    <source>
        <dbReference type="ARBA" id="ARBA00022840"/>
    </source>
</evidence>
<dbReference type="Gene3D" id="3.30.420.10">
    <property type="entry name" value="Ribonuclease H-like superfamily/Ribonuclease H"/>
    <property type="match status" value="1"/>
</dbReference>
<keyword evidence="2" id="KW-1188">Viral release from host cell</keyword>
<feature type="domain" description="CCHC-type" evidence="19">
    <location>
        <begin position="178"/>
        <end position="193"/>
    </location>
</feature>
<dbReference type="GO" id="GO:0004519">
    <property type="term" value="F:endonuclease activity"/>
    <property type="evidence" value="ECO:0007669"/>
    <property type="project" value="UniProtKB-KW"/>
</dbReference>
<dbReference type="GO" id="GO:0003887">
    <property type="term" value="F:DNA-directed DNA polymerase activity"/>
    <property type="evidence" value="ECO:0007669"/>
    <property type="project" value="UniProtKB-KW"/>
</dbReference>
<dbReference type="Pfam" id="PF22936">
    <property type="entry name" value="Pol_BBD"/>
    <property type="match status" value="1"/>
</dbReference>
<evidence type="ECO:0000256" key="16">
    <source>
        <dbReference type="ARBA" id="ARBA00023172"/>
    </source>
</evidence>
<keyword evidence="14" id="KW-0808">Transferase</keyword>
<dbReference type="SUPFAM" id="SSF57756">
    <property type="entry name" value="Retrovirus zinc finger-like domains"/>
    <property type="match status" value="1"/>
</dbReference>
<dbReference type="GO" id="GO:0015074">
    <property type="term" value="P:DNA integration"/>
    <property type="evidence" value="ECO:0007669"/>
    <property type="project" value="UniProtKB-KW"/>
</dbReference>
<keyword evidence="4" id="KW-0540">Nuclease</keyword>
<dbReference type="SUPFAM" id="SSF56672">
    <property type="entry name" value="DNA/RNA polymerases"/>
    <property type="match status" value="1"/>
</dbReference>
<reference evidence="21 22" key="1">
    <citation type="journal article" date="2021" name="Commun. Biol.">
        <title>The genome of Shorea leprosula (Dipterocarpaceae) highlights the ecological relevance of drought in aseasonal tropical rainforests.</title>
        <authorList>
            <person name="Ng K.K.S."/>
            <person name="Kobayashi M.J."/>
            <person name="Fawcett J.A."/>
            <person name="Hatakeyama M."/>
            <person name="Paape T."/>
            <person name="Ng C.H."/>
            <person name="Ang C.C."/>
            <person name="Tnah L.H."/>
            <person name="Lee C.T."/>
            <person name="Nishiyama T."/>
            <person name="Sese J."/>
            <person name="O'Brien M.J."/>
            <person name="Copetti D."/>
            <person name="Mohd Noor M.I."/>
            <person name="Ong R.C."/>
            <person name="Putra M."/>
            <person name="Sireger I.Z."/>
            <person name="Indrioko S."/>
            <person name="Kosugi Y."/>
            <person name="Izuno A."/>
            <person name="Isagi Y."/>
            <person name="Lee S.L."/>
            <person name="Shimizu K.K."/>
        </authorList>
    </citation>
    <scope>NUCLEOTIDE SEQUENCE [LARGE SCALE GENOMIC DNA]</scope>
    <source>
        <strain evidence="21">214</strain>
    </source>
</reference>
<evidence type="ECO:0000259" key="19">
    <source>
        <dbReference type="PROSITE" id="PS50158"/>
    </source>
</evidence>
<dbReference type="InterPro" id="IPR054722">
    <property type="entry name" value="PolX-like_BBD"/>
</dbReference>
<keyword evidence="9" id="KW-0378">Hydrolase</keyword>
<evidence type="ECO:0000256" key="6">
    <source>
        <dbReference type="ARBA" id="ARBA00022741"/>
    </source>
</evidence>
<keyword evidence="13" id="KW-0695">RNA-directed DNA polymerase</keyword>
<evidence type="ECO:0000313" key="22">
    <source>
        <dbReference type="Proteomes" id="UP001054252"/>
    </source>
</evidence>
<dbReference type="InterPro" id="IPR039537">
    <property type="entry name" value="Retrotran_Ty1/copia-like"/>
</dbReference>
<proteinExistence type="predicted"/>
<dbReference type="InterPro" id="IPR012337">
    <property type="entry name" value="RNaseH-like_sf"/>
</dbReference>
<keyword evidence="5" id="KW-0479">Metal-binding</keyword>
<dbReference type="InterPro" id="IPR001584">
    <property type="entry name" value="Integrase_cat-core"/>
</dbReference>
<evidence type="ECO:0000256" key="2">
    <source>
        <dbReference type="ARBA" id="ARBA00022612"/>
    </source>
</evidence>
<dbReference type="GO" id="GO:0006508">
    <property type="term" value="P:proteolysis"/>
    <property type="evidence" value="ECO:0007669"/>
    <property type="project" value="UniProtKB-KW"/>
</dbReference>
<evidence type="ECO:0000256" key="13">
    <source>
        <dbReference type="ARBA" id="ARBA00022918"/>
    </source>
</evidence>
<keyword evidence="17" id="KW-0511">Multifunctional enzyme</keyword>
<keyword evidence="11" id="KW-0460">Magnesium</keyword>
<dbReference type="SUPFAM" id="SSF53098">
    <property type="entry name" value="Ribonuclease H-like"/>
    <property type="match status" value="1"/>
</dbReference>
<keyword evidence="14" id="KW-0239">DNA-directed DNA polymerase</keyword>
<dbReference type="PROSITE" id="PS50158">
    <property type="entry name" value="ZF_CCHC"/>
    <property type="match status" value="1"/>
</dbReference>
<evidence type="ECO:0000256" key="5">
    <source>
        <dbReference type="ARBA" id="ARBA00022723"/>
    </source>
</evidence>